<evidence type="ECO:0000313" key="5">
    <source>
        <dbReference type="EMBL" id="KFM09351.1"/>
    </source>
</evidence>
<dbReference type="EMBL" id="KL226155">
    <property type="protein sequence ID" value="KFM09351.1"/>
    <property type="molecule type" value="Genomic_DNA"/>
</dbReference>
<evidence type="ECO:0000313" key="6">
    <source>
        <dbReference type="Proteomes" id="UP000053286"/>
    </source>
</evidence>
<feature type="non-terminal residue" evidence="5">
    <location>
        <position position="44"/>
    </location>
</feature>
<accession>A0A087R797</accession>
<dbReference type="PANTHER" id="PTHR19304">
    <property type="entry name" value="CYCLIC-AMP RESPONSE ELEMENT BINDING PROTEIN"/>
    <property type="match status" value="1"/>
</dbReference>
<evidence type="ECO:0000256" key="2">
    <source>
        <dbReference type="ARBA" id="ARBA00023015"/>
    </source>
</evidence>
<gene>
    <name evidence="5" type="ORF">AS27_03386</name>
</gene>
<organism evidence="5 6">
    <name type="scientific">Aptenodytes forsteri</name>
    <name type="common">Emperor penguin</name>
    <dbReference type="NCBI Taxonomy" id="9233"/>
    <lineage>
        <taxon>Eukaryota</taxon>
        <taxon>Metazoa</taxon>
        <taxon>Chordata</taxon>
        <taxon>Craniata</taxon>
        <taxon>Vertebrata</taxon>
        <taxon>Euteleostomi</taxon>
        <taxon>Archelosauria</taxon>
        <taxon>Archosauria</taxon>
        <taxon>Dinosauria</taxon>
        <taxon>Saurischia</taxon>
        <taxon>Theropoda</taxon>
        <taxon>Coelurosauria</taxon>
        <taxon>Aves</taxon>
        <taxon>Neognathae</taxon>
        <taxon>Neoaves</taxon>
        <taxon>Aequornithes</taxon>
        <taxon>Sphenisciformes</taxon>
        <taxon>Spheniscidae</taxon>
        <taxon>Aptenodytes</taxon>
    </lineage>
</organism>
<evidence type="ECO:0000256" key="4">
    <source>
        <dbReference type="ARBA" id="ARBA00023242"/>
    </source>
</evidence>
<protein>
    <submittedName>
        <fullName evidence="5">Cyclic AMP-responsive element-binding protein 5</fullName>
    </submittedName>
</protein>
<proteinExistence type="predicted"/>
<feature type="non-terminal residue" evidence="5">
    <location>
        <position position="1"/>
    </location>
</feature>
<sequence>VMFSDQTPTPTRFLKNCEEVGLFNDIDCSLEHEFRKAQEEENNK</sequence>
<keyword evidence="3" id="KW-0804">Transcription</keyword>
<keyword evidence="2" id="KW-0805">Transcription regulation</keyword>
<dbReference type="AlphaFoldDB" id="A0A087R797"/>
<dbReference type="GO" id="GO:0005634">
    <property type="term" value="C:nucleus"/>
    <property type="evidence" value="ECO:0007669"/>
    <property type="project" value="UniProtKB-SubCell"/>
</dbReference>
<dbReference type="Proteomes" id="UP000053286">
    <property type="component" value="Unassembled WGS sequence"/>
</dbReference>
<keyword evidence="4" id="KW-0539">Nucleus</keyword>
<evidence type="ECO:0000256" key="3">
    <source>
        <dbReference type="ARBA" id="ARBA00023163"/>
    </source>
</evidence>
<name>A0A087R797_APTFO</name>
<reference evidence="5 6" key="1">
    <citation type="submission" date="2014-04" db="EMBL/GenBank/DDBJ databases">
        <title>Genome evolution of avian class.</title>
        <authorList>
            <person name="Zhang G."/>
            <person name="Li C."/>
        </authorList>
    </citation>
    <scope>NUCLEOTIDE SEQUENCE [LARGE SCALE GENOMIC DNA]</scope>
    <source>
        <strain evidence="5">BGI_AS27</strain>
    </source>
</reference>
<comment type="subcellular location">
    <subcellularLocation>
        <location evidence="1">Nucleus</location>
    </subcellularLocation>
</comment>
<evidence type="ECO:0000256" key="1">
    <source>
        <dbReference type="ARBA" id="ARBA00004123"/>
    </source>
</evidence>
<dbReference type="STRING" id="9233.A0A087R797"/>
<keyword evidence="6" id="KW-1185">Reference proteome</keyword>
<dbReference type="InterPro" id="IPR051027">
    <property type="entry name" value="bZIP_transcription_factors"/>
</dbReference>